<gene>
    <name evidence="2" type="ORF">H8730_09070</name>
</gene>
<keyword evidence="1" id="KW-1133">Transmembrane helix</keyword>
<feature type="transmembrane region" description="Helical" evidence="1">
    <location>
        <begin position="309"/>
        <end position="331"/>
    </location>
</feature>
<feature type="transmembrane region" description="Helical" evidence="1">
    <location>
        <begin position="12"/>
        <end position="35"/>
    </location>
</feature>
<name>A0A926I1W5_9FIRM</name>
<dbReference type="PANTHER" id="PTHR37814">
    <property type="entry name" value="CONSERVED MEMBRANE PROTEIN"/>
    <property type="match status" value="1"/>
</dbReference>
<feature type="transmembrane region" description="Helical" evidence="1">
    <location>
        <begin position="86"/>
        <end position="110"/>
    </location>
</feature>
<sequence>MSKEKQAVLKIAGVFISTVIGAGFASGQEIVTFFIRYGRSGLLGLGVAGALFILYGWGILSCVYKNKIRTYSEFTDQIAGRQAGRVLSWIVTAYMLLSYGIMLAGSGAILQEQFGLSYEAGVLILSGLTFLTFLTGAKGMVSVNSFLAPVLTAGILFISMMGILQPQKTAQANSYLQLVPLSMLSIPQAGNYGKALLSSLLYVSYNMLTAAAVLTTLGPYLIREKTPFRAALAGGGTLAVVSFVLGVATFINYGTIKEIEIPALQLVADKKTLAYLYTFILMGAMYTTAISNGYGFADAIRSVLPIGKVWMSILTVLLGIFVSQLGFSQLVNKGYSLFGYIGLFQLLLLVMHWFPLKRSKHT</sequence>
<dbReference type="AlphaFoldDB" id="A0A926I1W5"/>
<evidence type="ECO:0000256" key="1">
    <source>
        <dbReference type="SAM" id="Phobius"/>
    </source>
</evidence>
<evidence type="ECO:0000313" key="3">
    <source>
        <dbReference type="Proteomes" id="UP000657006"/>
    </source>
</evidence>
<keyword evidence="3" id="KW-1185">Reference proteome</keyword>
<reference evidence="2" key="1">
    <citation type="submission" date="2020-08" db="EMBL/GenBank/DDBJ databases">
        <title>Genome public.</title>
        <authorList>
            <person name="Liu C."/>
            <person name="Sun Q."/>
        </authorList>
    </citation>
    <scope>NUCLEOTIDE SEQUENCE</scope>
    <source>
        <strain evidence="2">NSJ-32</strain>
    </source>
</reference>
<feature type="transmembrane region" description="Helical" evidence="1">
    <location>
        <begin position="41"/>
        <end position="65"/>
    </location>
</feature>
<feature type="transmembrane region" description="Helical" evidence="1">
    <location>
        <begin position="337"/>
        <end position="356"/>
    </location>
</feature>
<keyword evidence="1" id="KW-0812">Transmembrane</keyword>
<feature type="transmembrane region" description="Helical" evidence="1">
    <location>
        <begin position="202"/>
        <end position="222"/>
    </location>
</feature>
<dbReference type="PANTHER" id="PTHR37814:SF1">
    <property type="entry name" value="MEMBRANE PROTEIN"/>
    <property type="match status" value="1"/>
</dbReference>
<dbReference type="RefSeq" id="WP_177719938.1">
    <property type="nucleotide sequence ID" value="NZ_JACRSQ010000011.1"/>
</dbReference>
<feature type="transmembrane region" description="Helical" evidence="1">
    <location>
        <begin position="231"/>
        <end position="254"/>
    </location>
</feature>
<feature type="transmembrane region" description="Helical" evidence="1">
    <location>
        <begin position="116"/>
        <end position="134"/>
    </location>
</feature>
<dbReference type="EMBL" id="JACRSQ010000011">
    <property type="protein sequence ID" value="MBC8543695.1"/>
    <property type="molecule type" value="Genomic_DNA"/>
</dbReference>
<keyword evidence="1" id="KW-0472">Membrane</keyword>
<accession>A0A926I1W5</accession>
<proteinExistence type="predicted"/>
<evidence type="ECO:0000313" key="2">
    <source>
        <dbReference type="EMBL" id="MBC8543695.1"/>
    </source>
</evidence>
<feature type="transmembrane region" description="Helical" evidence="1">
    <location>
        <begin position="146"/>
        <end position="164"/>
    </location>
</feature>
<dbReference type="InterPro" id="IPR038728">
    <property type="entry name" value="YkvI-like"/>
</dbReference>
<protein>
    <recommendedName>
        <fullName evidence="4">Membrane protein YkvI</fullName>
    </recommendedName>
</protein>
<evidence type="ECO:0008006" key="4">
    <source>
        <dbReference type="Google" id="ProtNLM"/>
    </source>
</evidence>
<feature type="transmembrane region" description="Helical" evidence="1">
    <location>
        <begin position="274"/>
        <end position="297"/>
    </location>
</feature>
<organism evidence="2 3">
    <name type="scientific">Bianquea renquensis</name>
    <dbReference type="NCBI Taxonomy" id="2763661"/>
    <lineage>
        <taxon>Bacteria</taxon>
        <taxon>Bacillati</taxon>
        <taxon>Bacillota</taxon>
        <taxon>Clostridia</taxon>
        <taxon>Eubacteriales</taxon>
        <taxon>Bianqueaceae</taxon>
        <taxon>Bianquea</taxon>
    </lineage>
</organism>
<dbReference type="Proteomes" id="UP000657006">
    <property type="component" value="Unassembled WGS sequence"/>
</dbReference>
<comment type="caution">
    <text evidence="2">The sequence shown here is derived from an EMBL/GenBank/DDBJ whole genome shotgun (WGS) entry which is preliminary data.</text>
</comment>